<dbReference type="GO" id="GO:0006281">
    <property type="term" value="P:DNA repair"/>
    <property type="evidence" value="ECO:0007669"/>
    <property type="project" value="InterPro"/>
</dbReference>
<protein>
    <submittedName>
        <fullName evidence="3">Protein ImuB</fullName>
    </submittedName>
</protein>
<dbReference type="Proteomes" id="UP000538147">
    <property type="component" value="Unassembled WGS sequence"/>
</dbReference>
<dbReference type="InterPro" id="IPR001126">
    <property type="entry name" value="UmuC"/>
</dbReference>
<dbReference type="Pfam" id="PF00817">
    <property type="entry name" value="IMS"/>
    <property type="match status" value="1"/>
</dbReference>
<accession>A0A841LG28</accession>
<evidence type="ECO:0000259" key="2">
    <source>
        <dbReference type="Pfam" id="PF00817"/>
    </source>
</evidence>
<dbReference type="AlphaFoldDB" id="A0A841LG28"/>
<evidence type="ECO:0000313" key="4">
    <source>
        <dbReference type="Proteomes" id="UP000538147"/>
    </source>
</evidence>
<dbReference type="InterPro" id="IPR043502">
    <property type="entry name" value="DNA/RNA_pol_sf"/>
</dbReference>
<organism evidence="3 4">
    <name type="scientific">Polymorphobacter multimanifer</name>
    <dbReference type="NCBI Taxonomy" id="1070431"/>
    <lineage>
        <taxon>Bacteria</taxon>
        <taxon>Pseudomonadati</taxon>
        <taxon>Pseudomonadota</taxon>
        <taxon>Alphaproteobacteria</taxon>
        <taxon>Sphingomonadales</taxon>
        <taxon>Sphingosinicellaceae</taxon>
        <taxon>Polymorphobacter</taxon>
    </lineage>
</organism>
<sequence>MRNTASGRRILAVLLPGLPAERVRQAAPSLPDTPLALTVTSGNAVRLAALDSHAAAAGLAVGMTLADARALLPELQVQAHDPAADLALLEALADGCGRYTPMVAVAPPAGLLLDITGAAHLAGGEAALAGDLLKRLARMGLSGRAALADNPAAALALAGFADSDGTEWDGDGLVAQADGPSAVLALPIAALLGPLVAVPGLELDNPDALALALRRAGLRSVALVAGQPRAALAARLGDALVHRLDVLLGAAAFPLQPRWPEPEILVEARFAQPLLTVPAALKVVEGLVVRACLNLSERGAGGRAFEALLYRADGALARVRVDTAAAQRAPAAIMRLFGERLAALNDPLDPGFGYDLVRLAVPVLAPLGEEQLALDGGALAAGELLGLVDRLTARLGPGRVRRLAGADSHVPEQAGFDLPFTARPDATAWAAQAPGEPPERPALLFDPPQPVEVMAEVPDGPPRRFRWHRRLHDIVRAEGPERIAAEWWRRADGQGLTRDYYRVEDSSGGRFWLFRHGLYEERRIPGWFVHGRFA</sequence>
<gene>
    <name evidence="3" type="ORF">FHS79_002946</name>
</gene>
<name>A0A841LG28_9SPHN</name>
<keyword evidence="1" id="KW-0227">DNA damage</keyword>
<dbReference type="InterPro" id="IPR050356">
    <property type="entry name" value="SulA_CellDiv_inhibitor"/>
</dbReference>
<dbReference type="SUPFAM" id="SSF56672">
    <property type="entry name" value="DNA/RNA polymerases"/>
    <property type="match status" value="1"/>
</dbReference>
<evidence type="ECO:0000256" key="1">
    <source>
        <dbReference type="ARBA" id="ARBA00022763"/>
    </source>
</evidence>
<keyword evidence="4" id="KW-1185">Reference proteome</keyword>
<comment type="caution">
    <text evidence="3">The sequence shown here is derived from an EMBL/GenBank/DDBJ whole genome shotgun (WGS) entry which is preliminary data.</text>
</comment>
<dbReference type="EMBL" id="JACIIV010000023">
    <property type="protein sequence ID" value="MBB6228755.1"/>
    <property type="molecule type" value="Genomic_DNA"/>
</dbReference>
<proteinExistence type="predicted"/>
<reference evidence="3 4" key="1">
    <citation type="submission" date="2020-08" db="EMBL/GenBank/DDBJ databases">
        <title>Genomic Encyclopedia of Type Strains, Phase IV (KMG-IV): sequencing the most valuable type-strain genomes for metagenomic binning, comparative biology and taxonomic classification.</title>
        <authorList>
            <person name="Goeker M."/>
        </authorList>
    </citation>
    <scope>NUCLEOTIDE SEQUENCE [LARGE SCALE GENOMIC DNA]</scope>
    <source>
        <strain evidence="3 4">DSM 102189</strain>
    </source>
</reference>
<feature type="domain" description="UmuC" evidence="2">
    <location>
        <begin position="24"/>
        <end position="154"/>
    </location>
</feature>
<dbReference type="PANTHER" id="PTHR35369:SF2">
    <property type="entry name" value="BLR3025 PROTEIN"/>
    <property type="match status" value="1"/>
</dbReference>
<dbReference type="PANTHER" id="PTHR35369">
    <property type="entry name" value="BLR3025 PROTEIN-RELATED"/>
    <property type="match status" value="1"/>
</dbReference>
<dbReference type="CDD" id="cd03468">
    <property type="entry name" value="PolY_like"/>
    <property type="match status" value="1"/>
</dbReference>
<evidence type="ECO:0000313" key="3">
    <source>
        <dbReference type="EMBL" id="MBB6228755.1"/>
    </source>
</evidence>